<sequence>MLLGPPSGRGAYDGAGTRDRRDPADLRADPQATVPPTSVLELTKYEREDKRRQRWGENKNEDDGKRRRVMVETSHRWANVFGHRITKGQLSAIELDEISGIAAGCVLSDIVSAHNYERDGNLLYSVDVNAV</sequence>
<comment type="caution">
    <text evidence="2">The sequence shown here is derived from an EMBL/GenBank/DDBJ whole genome shotgun (WGS) entry which is preliminary data.</text>
</comment>
<dbReference type="Proteomes" id="UP000735302">
    <property type="component" value="Unassembled WGS sequence"/>
</dbReference>
<feature type="compositionally biased region" description="Basic and acidic residues" evidence="1">
    <location>
        <begin position="16"/>
        <end position="28"/>
    </location>
</feature>
<evidence type="ECO:0000313" key="3">
    <source>
        <dbReference type="Proteomes" id="UP000735302"/>
    </source>
</evidence>
<gene>
    <name evidence="2" type="ORF">PoB_003334500</name>
</gene>
<protein>
    <submittedName>
        <fullName evidence="2">Uncharacterized protein</fullName>
    </submittedName>
</protein>
<accession>A0AAV4AJ47</accession>
<name>A0AAV4AJ47_9GAST</name>
<evidence type="ECO:0000313" key="2">
    <source>
        <dbReference type="EMBL" id="GFO06840.1"/>
    </source>
</evidence>
<evidence type="ECO:0000256" key="1">
    <source>
        <dbReference type="SAM" id="MobiDB-lite"/>
    </source>
</evidence>
<feature type="region of interest" description="Disordered" evidence="1">
    <location>
        <begin position="1"/>
        <end position="67"/>
    </location>
</feature>
<keyword evidence="3" id="KW-1185">Reference proteome</keyword>
<dbReference type="EMBL" id="BLXT01003796">
    <property type="protein sequence ID" value="GFO06840.1"/>
    <property type="molecule type" value="Genomic_DNA"/>
</dbReference>
<reference evidence="2 3" key="1">
    <citation type="journal article" date="2021" name="Elife">
        <title>Chloroplast acquisition without the gene transfer in kleptoplastic sea slugs, Plakobranchus ocellatus.</title>
        <authorList>
            <person name="Maeda T."/>
            <person name="Takahashi S."/>
            <person name="Yoshida T."/>
            <person name="Shimamura S."/>
            <person name="Takaki Y."/>
            <person name="Nagai Y."/>
            <person name="Toyoda A."/>
            <person name="Suzuki Y."/>
            <person name="Arimoto A."/>
            <person name="Ishii H."/>
            <person name="Satoh N."/>
            <person name="Nishiyama T."/>
            <person name="Hasebe M."/>
            <person name="Maruyama T."/>
            <person name="Minagawa J."/>
            <person name="Obokata J."/>
            <person name="Shigenobu S."/>
        </authorList>
    </citation>
    <scope>NUCLEOTIDE SEQUENCE [LARGE SCALE GENOMIC DNA]</scope>
</reference>
<organism evidence="2 3">
    <name type="scientific">Plakobranchus ocellatus</name>
    <dbReference type="NCBI Taxonomy" id="259542"/>
    <lineage>
        <taxon>Eukaryota</taxon>
        <taxon>Metazoa</taxon>
        <taxon>Spiralia</taxon>
        <taxon>Lophotrochozoa</taxon>
        <taxon>Mollusca</taxon>
        <taxon>Gastropoda</taxon>
        <taxon>Heterobranchia</taxon>
        <taxon>Euthyneura</taxon>
        <taxon>Panpulmonata</taxon>
        <taxon>Sacoglossa</taxon>
        <taxon>Placobranchoidea</taxon>
        <taxon>Plakobranchidae</taxon>
        <taxon>Plakobranchus</taxon>
    </lineage>
</organism>
<dbReference type="AlphaFoldDB" id="A0AAV4AJ47"/>
<proteinExistence type="predicted"/>
<feature type="compositionally biased region" description="Basic and acidic residues" evidence="1">
    <location>
        <begin position="43"/>
        <end position="67"/>
    </location>
</feature>